<sequence>MGRPVLNTITKTTAFDLKQADDGMWILTIDGTVKVFESVDELARYLIER</sequence>
<protein>
    <submittedName>
        <fullName evidence="1">Uncharacterized protein</fullName>
    </submittedName>
</protein>
<name>A0A6M3LLI6_9ZZZZ</name>
<reference evidence="1" key="1">
    <citation type="submission" date="2020-03" db="EMBL/GenBank/DDBJ databases">
        <title>The deep terrestrial virosphere.</title>
        <authorList>
            <person name="Holmfeldt K."/>
            <person name="Nilsson E."/>
            <person name="Simone D."/>
            <person name="Lopez-Fernandez M."/>
            <person name="Wu X."/>
            <person name="de Brujin I."/>
            <person name="Lundin D."/>
            <person name="Andersson A."/>
            <person name="Bertilsson S."/>
            <person name="Dopson M."/>
        </authorList>
    </citation>
    <scope>NUCLEOTIDE SEQUENCE</scope>
    <source>
        <strain evidence="1">MM415B05177</strain>
    </source>
</reference>
<gene>
    <name evidence="1" type="ORF">MM415B05177_0007</name>
</gene>
<organism evidence="1">
    <name type="scientific">viral metagenome</name>
    <dbReference type="NCBI Taxonomy" id="1070528"/>
    <lineage>
        <taxon>unclassified sequences</taxon>
        <taxon>metagenomes</taxon>
        <taxon>organismal metagenomes</taxon>
    </lineage>
</organism>
<evidence type="ECO:0000313" key="1">
    <source>
        <dbReference type="EMBL" id="QJA95780.1"/>
    </source>
</evidence>
<accession>A0A6M3LLI6</accession>
<dbReference type="EMBL" id="MT143343">
    <property type="protein sequence ID" value="QJA95780.1"/>
    <property type="molecule type" value="Genomic_DNA"/>
</dbReference>
<proteinExistence type="predicted"/>
<dbReference type="AlphaFoldDB" id="A0A6M3LLI6"/>